<accession>J3L0G9</accession>
<proteinExistence type="predicted"/>
<organism evidence="1">
    <name type="scientific">Oryza brachyantha</name>
    <name type="common">malo sina</name>
    <dbReference type="NCBI Taxonomy" id="4533"/>
    <lineage>
        <taxon>Eukaryota</taxon>
        <taxon>Viridiplantae</taxon>
        <taxon>Streptophyta</taxon>
        <taxon>Embryophyta</taxon>
        <taxon>Tracheophyta</taxon>
        <taxon>Spermatophyta</taxon>
        <taxon>Magnoliopsida</taxon>
        <taxon>Liliopsida</taxon>
        <taxon>Poales</taxon>
        <taxon>Poaceae</taxon>
        <taxon>BOP clade</taxon>
        <taxon>Oryzoideae</taxon>
        <taxon>Oryzeae</taxon>
        <taxon>Oryzinae</taxon>
        <taxon>Oryza</taxon>
    </lineage>
</organism>
<evidence type="ECO:0000313" key="1">
    <source>
        <dbReference type="EnsemblPlants" id="OB01G27250.1"/>
    </source>
</evidence>
<dbReference type="EnsemblPlants" id="OB01G27250.1">
    <property type="protein sequence ID" value="OB01G27250.1"/>
    <property type="gene ID" value="OB01G27250"/>
</dbReference>
<name>J3L0G9_ORYBR</name>
<keyword evidence="2" id="KW-1185">Reference proteome</keyword>
<dbReference type="HOGENOM" id="CLU_3035555_0_0_1"/>
<sequence>MTSCVGVCFPFEALLHNPILLYGFLQVKTTFALGRATTAQSSSPCWRRCFEELVF</sequence>
<dbReference type="Proteomes" id="UP000006038">
    <property type="component" value="Chromosome 1"/>
</dbReference>
<dbReference type="AlphaFoldDB" id="J3L0G9"/>
<reference evidence="1" key="2">
    <citation type="submission" date="2013-04" db="UniProtKB">
        <authorList>
            <consortium name="EnsemblPlants"/>
        </authorList>
    </citation>
    <scope>IDENTIFICATION</scope>
</reference>
<reference evidence="1" key="1">
    <citation type="journal article" date="2013" name="Nat. Commun.">
        <title>Whole-genome sequencing of Oryza brachyantha reveals mechanisms underlying Oryza genome evolution.</title>
        <authorList>
            <person name="Chen J."/>
            <person name="Huang Q."/>
            <person name="Gao D."/>
            <person name="Wang J."/>
            <person name="Lang Y."/>
            <person name="Liu T."/>
            <person name="Li B."/>
            <person name="Bai Z."/>
            <person name="Luis Goicoechea J."/>
            <person name="Liang C."/>
            <person name="Chen C."/>
            <person name="Zhang W."/>
            <person name="Sun S."/>
            <person name="Liao Y."/>
            <person name="Zhang X."/>
            <person name="Yang L."/>
            <person name="Song C."/>
            <person name="Wang M."/>
            <person name="Shi J."/>
            <person name="Liu G."/>
            <person name="Liu J."/>
            <person name="Zhou H."/>
            <person name="Zhou W."/>
            <person name="Yu Q."/>
            <person name="An N."/>
            <person name="Chen Y."/>
            <person name="Cai Q."/>
            <person name="Wang B."/>
            <person name="Liu B."/>
            <person name="Min J."/>
            <person name="Huang Y."/>
            <person name="Wu H."/>
            <person name="Li Z."/>
            <person name="Zhang Y."/>
            <person name="Yin Y."/>
            <person name="Song W."/>
            <person name="Jiang J."/>
            <person name="Jackson S.A."/>
            <person name="Wing R.A."/>
            <person name="Wang J."/>
            <person name="Chen M."/>
        </authorList>
    </citation>
    <scope>NUCLEOTIDE SEQUENCE [LARGE SCALE GENOMIC DNA]</scope>
    <source>
        <strain evidence="1">cv. IRGC 101232</strain>
    </source>
</reference>
<evidence type="ECO:0000313" key="2">
    <source>
        <dbReference type="Proteomes" id="UP000006038"/>
    </source>
</evidence>
<protein>
    <submittedName>
        <fullName evidence="1">Uncharacterized protein</fullName>
    </submittedName>
</protein>
<dbReference type="Gramene" id="OB01G27250.1">
    <property type="protein sequence ID" value="OB01G27250.1"/>
    <property type="gene ID" value="OB01G27250"/>
</dbReference>